<evidence type="ECO:0000259" key="19">
    <source>
        <dbReference type="PROSITE" id="PS51711"/>
    </source>
</evidence>
<comment type="caution">
    <text evidence="17">Lacks conserved residue(s) required for the propagation of feature annotation.</text>
</comment>
<evidence type="ECO:0000256" key="1">
    <source>
        <dbReference type="ARBA" id="ARBA00003926"/>
    </source>
</evidence>
<dbReference type="EMBL" id="SLUI01000020">
    <property type="protein sequence ID" value="TCL32698.1"/>
    <property type="molecule type" value="Genomic_DNA"/>
</dbReference>
<feature type="transmembrane region" description="Helical" evidence="17">
    <location>
        <begin position="424"/>
        <end position="448"/>
    </location>
</feature>
<evidence type="ECO:0000256" key="2">
    <source>
        <dbReference type="ARBA" id="ARBA00004429"/>
    </source>
</evidence>
<keyword evidence="9 17" id="KW-1133">Transmembrane helix</keyword>
<dbReference type="InterPro" id="IPR011640">
    <property type="entry name" value="Fe2_transport_prot_B_C"/>
</dbReference>
<comment type="similarity">
    <text evidence="17">Belongs to the TRAFAC class TrmE-Era-EngA-EngB-Septin-like GTPase superfamily. FeoB GTPase (TC 9.A.8) family.</text>
</comment>
<dbReference type="GO" id="GO:0005525">
    <property type="term" value="F:GTP binding"/>
    <property type="evidence" value="ECO:0007669"/>
    <property type="project" value="UniProtKB-KW"/>
</dbReference>
<keyword evidence="16" id="KW-0460">Magnesium</keyword>
<dbReference type="AlphaFoldDB" id="A0A4R1PN02"/>
<dbReference type="InterPro" id="IPR050860">
    <property type="entry name" value="FeoB_GTPase"/>
</dbReference>
<evidence type="ECO:0000256" key="8">
    <source>
        <dbReference type="ARBA" id="ARBA00022741"/>
    </source>
</evidence>
<dbReference type="GO" id="GO:0015093">
    <property type="term" value="F:ferrous iron transmembrane transporter activity"/>
    <property type="evidence" value="ECO:0007669"/>
    <property type="project" value="UniProtKB-UniRule"/>
</dbReference>
<dbReference type="RefSeq" id="WP_132083286.1">
    <property type="nucleotide sequence ID" value="NZ_SLUI01000020.1"/>
</dbReference>
<keyword evidence="11" id="KW-0406">Ion transport</keyword>
<keyword evidence="16" id="KW-0479">Metal-binding</keyword>
<evidence type="ECO:0000256" key="3">
    <source>
        <dbReference type="ARBA" id="ARBA00022448"/>
    </source>
</evidence>
<gene>
    <name evidence="20" type="ORF">EV210_12018</name>
</gene>
<dbReference type="Pfam" id="PF02421">
    <property type="entry name" value="FeoB_N"/>
    <property type="match status" value="1"/>
</dbReference>
<feature type="binding site" evidence="15">
    <location>
        <begin position="58"/>
        <end position="61"/>
    </location>
    <ligand>
        <name>GTP</name>
        <dbReference type="ChEBI" id="CHEBI:37565"/>
        <label>1</label>
    </ligand>
</feature>
<organism evidence="20 21">
    <name type="scientific">Anaerospora hongkongensis</name>
    <dbReference type="NCBI Taxonomy" id="244830"/>
    <lineage>
        <taxon>Bacteria</taxon>
        <taxon>Bacillati</taxon>
        <taxon>Bacillota</taxon>
        <taxon>Negativicutes</taxon>
        <taxon>Selenomonadales</taxon>
        <taxon>Sporomusaceae</taxon>
        <taxon>Anaerospora</taxon>
    </lineage>
</organism>
<dbReference type="Pfam" id="PF17910">
    <property type="entry name" value="FeoB_Cyto"/>
    <property type="match status" value="1"/>
</dbReference>
<feature type="transmembrane region" description="Helical" evidence="17">
    <location>
        <begin position="290"/>
        <end position="311"/>
    </location>
</feature>
<evidence type="ECO:0000256" key="17">
    <source>
        <dbReference type="RuleBase" id="RU362098"/>
    </source>
</evidence>
<evidence type="ECO:0000256" key="12">
    <source>
        <dbReference type="ARBA" id="ARBA00023134"/>
    </source>
</evidence>
<evidence type="ECO:0000256" key="14">
    <source>
        <dbReference type="NCBIfam" id="TIGR00437"/>
    </source>
</evidence>
<feature type="transmembrane region" description="Helical" evidence="17">
    <location>
        <begin position="454"/>
        <end position="477"/>
    </location>
</feature>
<keyword evidence="12 15" id="KW-0342">GTP-binding</keyword>
<feature type="transmembrane region" description="Helical" evidence="17">
    <location>
        <begin position="346"/>
        <end position="370"/>
    </location>
</feature>
<comment type="function">
    <text evidence="1 17">Probable transporter of a GTP-driven Fe(2+) uptake system.</text>
</comment>
<comment type="subcellular location">
    <subcellularLocation>
        <location evidence="2">Cell inner membrane</location>
        <topology evidence="2">Multi-pass membrane protein</topology>
    </subcellularLocation>
    <subcellularLocation>
        <location evidence="17">Cell membrane</location>
        <topology evidence="17">Multi-pass membrane protein</topology>
    </subcellularLocation>
</comment>
<dbReference type="PRINTS" id="PR00326">
    <property type="entry name" value="GTP1OBG"/>
</dbReference>
<evidence type="ECO:0000256" key="9">
    <source>
        <dbReference type="ARBA" id="ARBA00022989"/>
    </source>
</evidence>
<keyword evidence="21" id="KW-1185">Reference proteome</keyword>
<name>A0A4R1PN02_9FIRM</name>
<feature type="transmembrane region" description="Helical" evidence="17">
    <location>
        <begin position="390"/>
        <end position="412"/>
    </location>
</feature>
<dbReference type="GO" id="GO:0046872">
    <property type="term" value="F:metal ion binding"/>
    <property type="evidence" value="ECO:0007669"/>
    <property type="project" value="UniProtKB-KW"/>
</dbReference>
<dbReference type="SUPFAM" id="SSF52540">
    <property type="entry name" value="P-loop containing nucleoside triphosphate hydrolases"/>
    <property type="match status" value="1"/>
</dbReference>
<keyword evidence="8 15" id="KW-0547">Nucleotide-binding</keyword>
<keyword evidence="6" id="KW-0997">Cell inner membrane</keyword>
<feature type="binding site" evidence="15">
    <location>
        <begin position="118"/>
        <end position="121"/>
    </location>
    <ligand>
        <name>GTP</name>
        <dbReference type="ChEBI" id="CHEBI:37565"/>
        <label>1</label>
    </ligand>
</feature>
<keyword evidence="13 17" id="KW-0472">Membrane</keyword>
<evidence type="ECO:0000256" key="15">
    <source>
        <dbReference type="PIRSR" id="PIRSR603373-1"/>
    </source>
</evidence>
<evidence type="ECO:0000256" key="13">
    <source>
        <dbReference type="ARBA" id="ARBA00023136"/>
    </source>
</evidence>
<feature type="coiled-coil region" evidence="18">
    <location>
        <begin position="580"/>
        <end position="616"/>
    </location>
</feature>
<evidence type="ECO:0000256" key="11">
    <source>
        <dbReference type="ARBA" id="ARBA00023065"/>
    </source>
</evidence>
<evidence type="ECO:0000313" key="21">
    <source>
        <dbReference type="Proteomes" id="UP000295063"/>
    </source>
</evidence>
<feature type="binding site" evidence="16">
    <location>
        <position position="26"/>
    </location>
    <ligand>
        <name>Mg(2+)</name>
        <dbReference type="ChEBI" id="CHEBI:18420"/>
        <label>2</label>
    </ligand>
</feature>
<dbReference type="PANTHER" id="PTHR43185:SF1">
    <property type="entry name" value="FE(2+) TRANSPORTER FEOB"/>
    <property type="match status" value="1"/>
</dbReference>
<feature type="binding site" evidence="16">
    <location>
        <position position="27"/>
    </location>
    <ligand>
        <name>Mg(2+)</name>
        <dbReference type="ChEBI" id="CHEBI:18420"/>
        <label>2</label>
    </ligand>
</feature>
<keyword evidence="3 17" id="KW-0813">Transport</keyword>
<feature type="binding site" evidence="16">
    <location>
        <position position="23"/>
    </location>
    <ligand>
        <name>Mg(2+)</name>
        <dbReference type="ChEBI" id="CHEBI:18420"/>
        <label>2</label>
    </ligand>
</feature>
<keyword evidence="5 17" id="KW-0410">Iron transport</keyword>
<protein>
    <recommendedName>
        <fullName evidence="14 17">Ferrous iron transport protein B</fullName>
    </recommendedName>
</protein>
<dbReference type="PANTHER" id="PTHR43185">
    <property type="entry name" value="FERROUS IRON TRANSPORT PROTEIN B"/>
    <property type="match status" value="1"/>
</dbReference>
<dbReference type="PROSITE" id="PS51711">
    <property type="entry name" value="G_FEOB"/>
    <property type="match status" value="1"/>
</dbReference>
<feature type="binding site" evidence="15">
    <location>
        <begin position="12"/>
        <end position="19"/>
    </location>
    <ligand>
        <name>GTP</name>
        <dbReference type="ChEBI" id="CHEBI:37565"/>
        <label>1</label>
    </ligand>
</feature>
<dbReference type="Pfam" id="PF07664">
    <property type="entry name" value="FeoB_C"/>
    <property type="match status" value="1"/>
</dbReference>
<keyword evidence="7 17" id="KW-0812">Transmembrane</keyword>
<dbReference type="InterPro" id="IPR041069">
    <property type="entry name" value="FeoB_Cyto"/>
</dbReference>
<sequence length="781" mass="86190">MTQTSLTIALAGNPNSGKTTIFNNITGARQHVGNYPGVTVERREGFRKFQNQELLIVDLPGTYSLTAHSLDEVVARDVIITEKPDILVNVLDSSNVERNLYLAAQLLELERPVVLALNMTDVAATMGMPVDAAALSSKLGIPVVNMVGNRNIGTDELLKTVIETAANNRQQAFTIDYGPQVEAKIKQLQELLAVVPEVKYPIRWLAVKLLEDDQDIRAAVSNMPGGLEIVNCAATARRELKEIFGDDTELTIAEYRYRFAGEIYRSVVADGNRHIQTASDKIDNILTHRIFGLPIFFGIMWLLFNVVFTLGAYPQDWIEAGISSFGDLLAAHMVDGDLKSLIVDGIIGGVGSVLVFLPQILLLFLGISLLEDTGYMARAAFVMDRVMRAVGLHGKSFIPLLLGFGCSVPAIMGSRTLENPRDRMVTILVAPLMSCSARLPVYTLLAAAFFSEQIAGTVLFSIYLLGILLAVGMAMVFRKYLFPGSTEAFVMEMPPYHMPTMRSIVTHMWERSALYLKKAGTLILAASILVWFMTNYPTEVSYSKDYDQAKEQVEEQFTAKTTQDVLLPLHIEKLEDHAALQATVDELHALDEEIEEAEAEQADARKEAKLAELEQTQPEIYPYAVRYQELDQERGEELAKLEKEEAGEKLAQSYAGQFGHMLEPVIKPLGFDWKIGVGLFTAVAAKEVLVSTLGTIYSVGESEDDATALQDALAADPAFNPLVAVVLMIFTLIYSPCLAALAVMRRETNSWKWPAFSFVYQTVLAWVIAFAVYQVGGMLGF</sequence>
<evidence type="ECO:0000256" key="6">
    <source>
        <dbReference type="ARBA" id="ARBA00022519"/>
    </source>
</evidence>
<feature type="transmembrane region" description="Helical" evidence="17">
    <location>
        <begin position="755"/>
        <end position="775"/>
    </location>
</feature>
<dbReference type="InterPro" id="IPR011642">
    <property type="entry name" value="Gate_dom"/>
</dbReference>
<dbReference type="InterPro" id="IPR027417">
    <property type="entry name" value="P-loop_NTPase"/>
</dbReference>
<evidence type="ECO:0000256" key="7">
    <source>
        <dbReference type="ARBA" id="ARBA00022692"/>
    </source>
</evidence>
<dbReference type="InterPro" id="IPR006073">
    <property type="entry name" value="GTP-bd"/>
</dbReference>
<dbReference type="FunFam" id="3.40.50.300:FF:000426">
    <property type="entry name" value="Ferrous iron transport protein B"/>
    <property type="match status" value="1"/>
</dbReference>
<feature type="domain" description="FeoB-type G" evidence="19">
    <location>
        <begin position="5"/>
        <end position="167"/>
    </location>
</feature>
<proteinExistence type="inferred from homology"/>
<reference evidence="20 21" key="1">
    <citation type="submission" date="2019-03" db="EMBL/GenBank/DDBJ databases">
        <title>Genomic Encyclopedia of Type Strains, Phase IV (KMG-IV): sequencing the most valuable type-strain genomes for metagenomic binning, comparative biology and taxonomic classification.</title>
        <authorList>
            <person name="Goeker M."/>
        </authorList>
    </citation>
    <scope>NUCLEOTIDE SEQUENCE [LARGE SCALE GENOMIC DNA]</scope>
    <source>
        <strain evidence="20 21">DSM 15969</strain>
    </source>
</reference>
<evidence type="ECO:0000313" key="20">
    <source>
        <dbReference type="EMBL" id="TCL32698.1"/>
    </source>
</evidence>
<evidence type="ECO:0000256" key="5">
    <source>
        <dbReference type="ARBA" id="ARBA00022496"/>
    </source>
</evidence>
<evidence type="ECO:0000256" key="4">
    <source>
        <dbReference type="ARBA" id="ARBA00022475"/>
    </source>
</evidence>
<keyword evidence="18" id="KW-0175">Coiled coil</keyword>
<dbReference type="Gene3D" id="3.40.50.300">
    <property type="entry name" value="P-loop containing nucleotide triphosphate hydrolases"/>
    <property type="match status" value="1"/>
</dbReference>
<dbReference type="NCBIfam" id="TIGR00437">
    <property type="entry name" value="feoB"/>
    <property type="match status" value="1"/>
</dbReference>
<dbReference type="GO" id="GO:0005886">
    <property type="term" value="C:plasma membrane"/>
    <property type="evidence" value="ECO:0007669"/>
    <property type="project" value="UniProtKB-SubCell"/>
</dbReference>
<dbReference type="InterPro" id="IPR030389">
    <property type="entry name" value="G_FEOB_dom"/>
</dbReference>
<dbReference type="OrthoDB" id="9809127at2"/>
<feature type="transmembrane region" description="Helical" evidence="17">
    <location>
        <begin position="722"/>
        <end position="743"/>
    </location>
</feature>
<evidence type="ECO:0000256" key="18">
    <source>
        <dbReference type="SAM" id="Coils"/>
    </source>
</evidence>
<evidence type="ECO:0000256" key="16">
    <source>
        <dbReference type="PIRSR" id="PIRSR603373-2"/>
    </source>
</evidence>
<feature type="binding site" evidence="15">
    <location>
        <begin position="37"/>
        <end position="41"/>
    </location>
    <ligand>
        <name>GTP</name>
        <dbReference type="ChEBI" id="CHEBI:37565"/>
        <label>1</label>
    </ligand>
</feature>
<accession>A0A4R1PN02</accession>
<dbReference type="InterPro" id="IPR003373">
    <property type="entry name" value="Fe2_transport_prot-B"/>
</dbReference>
<comment type="caution">
    <text evidence="20">The sequence shown here is derived from an EMBL/GenBank/DDBJ whole genome shotgun (WGS) entry which is preliminary data.</text>
</comment>
<keyword evidence="4" id="KW-1003">Cell membrane</keyword>
<keyword evidence="10 17" id="KW-0408">Iron</keyword>
<dbReference type="Proteomes" id="UP000295063">
    <property type="component" value="Unassembled WGS sequence"/>
</dbReference>
<dbReference type="CDD" id="cd01879">
    <property type="entry name" value="FeoB"/>
    <property type="match status" value="1"/>
</dbReference>
<dbReference type="Pfam" id="PF07670">
    <property type="entry name" value="Gate"/>
    <property type="match status" value="2"/>
</dbReference>
<dbReference type="Gene3D" id="1.10.287.1770">
    <property type="match status" value="1"/>
</dbReference>
<evidence type="ECO:0000256" key="10">
    <source>
        <dbReference type="ARBA" id="ARBA00023004"/>
    </source>
</evidence>